<reference evidence="1 2" key="1">
    <citation type="submission" date="2017-09" db="EMBL/GenBank/DDBJ databases">
        <title>Phenotypic and genotypic characterization of Colombian isolates of Neisseria meningitidis recovered from invasive disease.</title>
        <authorList>
            <person name="Duarte C."/>
            <person name="Gabastou J.M."/>
            <person name="Moreno J."/>
        </authorList>
    </citation>
    <scope>NUCLEOTIDE SEQUENCE [LARGE SCALE GENOMIC DNA]</scope>
    <source>
        <strain evidence="1 2">INS-Nm1012</strain>
    </source>
</reference>
<dbReference type="AlphaFoldDB" id="A0A425B2W4"/>
<dbReference type="InterPro" id="IPR031856">
    <property type="entry name" value="YdaS_toxin-like"/>
</dbReference>
<protein>
    <submittedName>
        <fullName evidence="1">Transcriptional regulator</fullName>
    </submittedName>
</protein>
<sequence length="76" mass="8675">MDLRDYCAIRGNQSDLARKTGISPSFIHQIARGLKPIPIQSATLIEKSTNGRVTRKEMFPDTWHLIWPELADDQPK</sequence>
<dbReference type="Gene3D" id="1.10.260.40">
    <property type="entry name" value="lambda repressor-like DNA-binding domains"/>
    <property type="match status" value="1"/>
</dbReference>
<accession>A0A425B2W4</accession>
<dbReference type="InterPro" id="IPR001387">
    <property type="entry name" value="Cro/C1-type_HTH"/>
</dbReference>
<dbReference type="RefSeq" id="WP_002231758.1">
    <property type="nucleotide sequence ID" value="NZ_CP023813.1"/>
</dbReference>
<dbReference type="Proteomes" id="UP000283666">
    <property type="component" value="Unassembled WGS sequence"/>
</dbReference>
<dbReference type="CDD" id="cd00093">
    <property type="entry name" value="HTH_XRE"/>
    <property type="match status" value="1"/>
</dbReference>
<dbReference type="InterPro" id="IPR010982">
    <property type="entry name" value="Lambda_DNA-bd_dom_sf"/>
</dbReference>
<dbReference type="GO" id="GO:0003677">
    <property type="term" value="F:DNA binding"/>
    <property type="evidence" value="ECO:0007669"/>
    <property type="project" value="InterPro"/>
</dbReference>
<dbReference type="Pfam" id="PF15943">
    <property type="entry name" value="YdaS_toxin"/>
    <property type="match status" value="1"/>
</dbReference>
<organism evidence="1 2">
    <name type="scientific">Neisseria meningitidis</name>
    <dbReference type="NCBI Taxonomy" id="487"/>
    <lineage>
        <taxon>Bacteria</taxon>
        <taxon>Pseudomonadati</taxon>
        <taxon>Pseudomonadota</taxon>
        <taxon>Betaproteobacteria</taxon>
        <taxon>Neisseriales</taxon>
        <taxon>Neisseriaceae</taxon>
        <taxon>Neisseria</taxon>
    </lineage>
</organism>
<dbReference type="SUPFAM" id="SSF47413">
    <property type="entry name" value="lambda repressor-like DNA-binding domains"/>
    <property type="match status" value="1"/>
</dbReference>
<evidence type="ECO:0000313" key="1">
    <source>
        <dbReference type="EMBL" id="RQK78717.1"/>
    </source>
</evidence>
<gene>
    <name evidence="1" type="ORF">COH52_05920</name>
</gene>
<comment type="caution">
    <text evidence="1">The sequence shown here is derived from an EMBL/GenBank/DDBJ whole genome shotgun (WGS) entry which is preliminary data.</text>
</comment>
<name>A0A425B2W4_NEIME</name>
<proteinExistence type="predicted"/>
<dbReference type="EMBL" id="NWZY01000013">
    <property type="protein sequence ID" value="RQK78717.1"/>
    <property type="molecule type" value="Genomic_DNA"/>
</dbReference>
<evidence type="ECO:0000313" key="2">
    <source>
        <dbReference type="Proteomes" id="UP000283666"/>
    </source>
</evidence>